<dbReference type="PANTHER" id="PTHR34319:SF7">
    <property type="entry name" value="HNH ENDONUCLEASE DOMAIN-CONTAINING PROTEIN"/>
    <property type="match status" value="1"/>
</dbReference>
<evidence type="ECO:0008006" key="3">
    <source>
        <dbReference type="Google" id="ProtNLM"/>
    </source>
</evidence>
<evidence type="ECO:0000313" key="2">
    <source>
        <dbReference type="Proteomes" id="UP000256478"/>
    </source>
</evidence>
<dbReference type="PANTHER" id="PTHR34319">
    <property type="entry name" value="MAJOR EXPORTED PROTEIN"/>
    <property type="match status" value="1"/>
</dbReference>
<protein>
    <recommendedName>
        <fullName evidence="3">DUF2345 domain-containing protein</fullName>
    </recommendedName>
</protein>
<dbReference type="InterPro" id="IPR052947">
    <property type="entry name" value="T6SS_Hcp1_domain"/>
</dbReference>
<name>A0A3E0TQD9_9GAMM</name>
<dbReference type="OrthoDB" id="9157515at2"/>
<proteinExistence type="predicted"/>
<dbReference type="InterPro" id="IPR049802">
    <property type="entry name" value="RhsC-like_FIX"/>
</dbReference>
<accession>A0A3E0TQD9</accession>
<dbReference type="EMBL" id="QUOU01000001">
    <property type="protein sequence ID" value="REL26557.1"/>
    <property type="molecule type" value="Genomic_DNA"/>
</dbReference>
<dbReference type="Proteomes" id="UP000256478">
    <property type="component" value="Unassembled WGS sequence"/>
</dbReference>
<evidence type="ECO:0000313" key="1">
    <source>
        <dbReference type="EMBL" id="REL26557.1"/>
    </source>
</evidence>
<dbReference type="CDD" id="cd20746">
    <property type="entry name" value="FIX_Ntox15_NUC_DUF4112_RhsA-like"/>
    <property type="match status" value="1"/>
</dbReference>
<comment type="caution">
    <text evidence="1">The sequence shown here is derived from an EMBL/GenBank/DDBJ whole genome shotgun (WGS) entry which is preliminary data.</text>
</comment>
<dbReference type="RefSeq" id="WP_116007674.1">
    <property type="nucleotide sequence ID" value="NZ_QUOU01000001.1"/>
</dbReference>
<reference evidence="1 2" key="1">
    <citation type="submission" date="2018-08" db="EMBL/GenBank/DDBJ databases">
        <title>Thalassotalea euphylliae genome.</title>
        <authorList>
            <person name="Summers S."/>
            <person name="Rice S.A."/>
            <person name="Freckelton M.L."/>
            <person name="Nedved B.T."/>
            <person name="Hadfield M.G."/>
        </authorList>
    </citation>
    <scope>NUCLEOTIDE SEQUENCE [LARGE SCALE GENOMIC DNA]</scope>
    <source>
        <strain evidence="1 2">H1</strain>
    </source>
</reference>
<sequence length="667" mass="72018">MGFASNDEQPSIVNSFNHTHNRMLSRAGHELRFDDDGNVPTVILQTLGGEHYLELNAKAGRHYIEWASRLGSLSLVAGDDILFTSDEQSINLNAKANQQFDIKGAASFNAEKQNVAMQSALAHQQTANNITFEAEQDATLLTGRSVNVRADSEIALHTEQGSLTVNVPEGSTIINAEGDIRIEGTGSGDITLYNQGGMIKLDSGGNVELIGSDVLTLNGQMITFDGDVTYEITSPKKASEPSTNAAPSIARIADINSDDDAEFEISPQTINLAYHYQDGEPVKNAPYTLKLADGTEIKGALDDSGQAELENMPTGQFTVQYGEDTREYAPVDNTQPNPLYGKISPANAVAMVEAGDTSLLDEAGSLAASAGDWLWGTLQGDFNENPTTSQIVVGSVISMIPVIDQIMDCRDVCANVMVLTDDDKANDTNGWIALTLTGIGFIPVLGSAVKGVGKVIVKNAEGAISLAAATLRKIGKGDPIAYVKNIDWQDLGKQAAALIKEKVTAIRDALHSISDSWILRKTLSDEALASIKQNADRLDEVLPKIDEGIASATNLIEAKANKAIKAYEGELPHTGRTGEAKKVKTDELVTSNKNEFTSTNRNNSFTGSYKGKDVVLQNITYRKINYLKRDRAEYQALRKAFNQGIRKDFLISLSNDPNVISTLNWFN</sequence>
<dbReference type="AlphaFoldDB" id="A0A3E0TQD9"/>
<gene>
    <name evidence="1" type="ORF">DXX93_08170</name>
</gene>
<organism evidence="1 2">
    <name type="scientific">Thalassotalea euphylliae</name>
    <dbReference type="NCBI Taxonomy" id="1655234"/>
    <lineage>
        <taxon>Bacteria</taxon>
        <taxon>Pseudomonadati</taxon>
        <taxon>Pseudomonadota</taxon>
        <taxon>Gammaproteobacteria</taxon>
        <taxon>Alteromonadales</taxon>
        <taxon>Colwelliaceae</taxon>
        <taxon>Thalassotalea</taxon>
    </lineage>
</organism>